<comment type="caution">
    <text evidence="1">The sequence shown here is derived from an EMBL/GenBank/DDBJ whole genome shotgun (WGS) entry which is preliminary data.</text>
</comment>
<name>A0ABQ0JS93_9BACT</name>
<protein>
    <submittedName>
        <fullName evidence="1">Uncharacterized protein</fullName>
    </submittedName>
</protein>
<sequence length="84" mass="10051">MTISSDIGMRKIPWKVILGWWFPKGYIVQRDEVQHAIDFLISRNWLTKHETTNFQKIYGINKKQLKKIKSFHASFKGKTDENKR</sequence>
<reference evidence="2" key="1">
    <citation type="journal article" date="2015" name="Genome Announc.">
        <title>Draft Genome Sequence of an Anaerobic Ammonium-Oxidizing Bacterium, "Candidatus Brocadia sinica".</title>
        <authorList>
            <person name="Oshiki M."/>
            <person name="Shinyako-Hata K."/>
            <person name="Satoh H."/>
            <person name="Okabe S."/>
        </authorList>
    </citation>
    <scope>NUCLEOTIDE SEQUENCE [LARGE SCALE GENOMIC DNA]</scope>
    <source>
        <strain evidence="2">JPN1</strain>
    </source>
</reference>
<accession>A0ABQ0JS93</accession>
<dbReference type="Proteomes" id="UP000032309">
    <property type="component" value="Unassembled WGS sequence"/>
</dbReference>
<evidence type="ECO:0000313" key="1">
    <source>
        <dbReference type="EMBL" id="GAN31592.1"/>
    </source>
</evidence>
<proteinExistence type="predicted"/>
<dbReference type="EMBL" id="BAFN01000001">
    <property type="protein sequence ID" value="GAN31592.1"/>
    <property type="molecule type" value="Genomic_DNA"/>
</dbReference>
<evidence type="ECO:0000313" key="2">
    <source>
        <dbReference type="Proteomes" id="UP000032309"/>
    </source>
</evidence>
<organism evidence="1 2">
    <name type="scientific">Candidatus Brocadia sinica JPN1</name>
    <dbReference type="NCBI Taxonomy" id="1197129"/>
    <lineage>
        <taxon>Bacteria</taxon>
        <taxon>Pseudomonadati</taxon>
        <taxon>Planctomycetota</taxon>
        <taxon>Candidatus Brocadiia</taxon>
        <taxon>Candidatus Brocadiales</taxon>
        <taxon>Candidatus Brocadiaceae</taxon>
        <taxon>Candidatus Brocadia</taxon>
    </lineage>
</organism>
<gene>
    <name evidence="1" type="ORF">BROSI_A0093</name>
</gene>
<keyword evidence="2" id="KW-1185">Reference proteome</keyword>